<accession>A0A0A9HJ66</accession>
<reference evidence="1" key="1">
    <citation type="submission" date="2014-09" db="EMBL/GenBank/DDBJ databases">
        <authorList>
            <person name="Magalhaes I.L.F."/>
            <person name="Oliveira U."/>
            <person name="Santos F.R."/>
            <person name="Vidigal T.H.D.A."/>
            <person name="Brescovit A.D."/>
            <person name="Santos A.J."/>
        </authorList>
    </citation>
    <scope>NUCLEOTIDE SEQUENCE</scope>
    <source>
        <tissue evidence="1">Shoot tissue taken approximately 20 cm above the soil surface</tissue>
    </source>
</reference>
<evidence type="ECO:0000313" key="1">
    <source>
        <dbReference type="EMBL" id="JAE35869.1"/>
    </source>
</evidence>
<dbReference type="EMBL" id="GBRH01162027">
    <property type="protein sequence ID" value="JAE35869.1"/>
    <property type="molecule type" value="Transcribed_RNA"/>
</dbReference>
<name>A0A0A9HJ66_ARUDO</name>
<organism evidence="1">
    <name type="scientific">Arundo donax</name>
    <name type="common">Giant reed</name>
    <name type="synonym">Donax arundinaceus</name>
    <dbReference type="NCBI Taxonomy" id="35708"/>
    <lineage>
        <taxon>Eukaryota</taxon>
        <taxon>Viridiplantae</taxon>
        <taxon>Streptophyta</taxon>
        <taxon>Embryophyta</taxon>
        <taxon>Tracheophyta</taxon>
        <taxon>Spermatophyta</taxon>
        <taxon>Magnoliopsida</taxon>
        <taxon>Liliopsida</taxon>
        <taxon>Poales</taxon>
        <taxon>Poaceae</taxon>
        <taxon>PACMAD clade</taxon>
        <taxon>Arundinoideae</taxon>
        <taxon>Arundineae</taxon>
        <taxon>Arundo</taxon>
    </lineage>
</organism>
<proteinExistence type="predicted"/>
<protein>
    <submittedName>
        <fullName evidence="1">Uncharacterized protein</fullName>
    </submittedName>
</protein>
<reference evidence="1" key="2">
    <citation type="journal article" date="2015" name="Data Brief">
        <title>Shoot transcriptome of the giant reed, Arundo donax.</title>
        <authorList>
            <person name="Barrero R.A."/>
            <person name="Guerrero F.D."/>
            <person name="Moolhuijzen P."/>
            <person name="Goolsby J.A."/>
            <person name="Tidwell J."/>
            <person name="Bellgard S.E."/>
            <person name="Bellgard M.I."/>
        </authorList>
    </citation>
    <scope>NUCLEOTIDE SEQUENCE</scope>
    <source>
        <tissue evidence="1">Shoot tissue taken approximately 20 cm above the soil surface</tissue>
    </source>
</reference>
<sequence length="8" mass="968">MVNMHSLH</sequence>